<dbReference type="Gene3D" id="3.90.550.10">
    <property type="entry name" value="Spore Coat Polysaccharide Biosynthesis Protein SpsA, Chain A"/>
    <property type="match status" value="1"/>
</dbReference>
<dbReference type="Pfam" id="PF00535">
    <property type="entry name" value="Glycos_transf_2"/>
    <property type="match status" value="1"/>
</dbReference>
<protein>
    <submittedName>
        <fullName evidence="2">Glycosyltransferase</fullName>
    </submittedName>
</protein>
<evidence type="ECO:0000259" key="1">
    <source>
        <dbReference type="Pfam" id="PF00535"/>
    </source>
</evidence>
<evidence type="ECO:0000313" key="3">
    <source>
        <dbReference type="Proteomes" id="UP000031011"/>
    </source>
</evidence>
<keyword evidence="2" id="KW-0808">Transferase</keyword>
<dbReference type="InterPro" id="IPR029044">
    <property type="entry name" value="Nucleotide-diphossugar_trans"/>
</dbReference>
<comment type="caution">
    <text evidence="2">The sequence shown here is derived from an EMBL/GenBank/DDBJ whole genome shotgun (WGS) entry which is preliminary data.</text>
</comment>
<sequence length="92" mass="10633">MLNEIEEAYPESLIIIDLTCNRRQGGARNEGLKYASGEYIAFVDADDWVEEPLFVYSLLFYANKLVKMADKLYVDRTITGLCVMICRRWTSL</sequence>
<feature type="domain" description="Glycosyltransferase 2-like" evidence="1">
    <location>
        <begin position="5"/>
        <end position="63"/>
    </location>
</feature>
<evidence type="ECO:0000313" key="2">
    <source>
        <dbReference type="EMBL" id="KIC05259.1"/>
    </source>
</evidence>
<name>A0A837DWS9_9LACO</name>
<accession>A0A837DWS9</accession>
<proteinExistence type="predicted"/>
<gene>
    <name evidence="2" type="ORF">LRN_1711</name>
</gene>
<organism evidence="2 3">
    <name type="scientific">Ligilactobacillus ruminis DPC 6832</name>
    <dbReference type="NCBI Taxonomy" id="1402208"/>
    <lineage>
        <taxon>Bacteria</taxon>
        <taxon>Bacillati</taxon>
        <taxon>Bacillota</taxon>
        <taxon>Bacilli</taxon>
        <taxon>Lactobacillales</taxon>
        <taxon>Lactobacillaceae</taxon>
        <taxon>Ligilactobacillus</taxon>
    </lineage>
</organism>
<reference evidence="2 3" key="1">
    <citation type="journal article" date="2015" name="BMC Microbiol.">
        <title>Lactobacillus ruminis strains cluster according to their mammalian gut source.</title>
        <authorList>
            <person name="O' Donnell M.M."/>
            <person name="Harris H.M."/>
            <person name="Lynch D.B."/>
            <person name="Ross R.P."/>
            <person name="O'Toole P.W."/>
        </authorList>
    </citation>
    <scope>NUCLEOTIDE SEQUENCE [LARGE SCALE GENOMIC DNA]</scope>
    <source>
        <strain evidence="2 3">DPC 6832</strain>
    </source>
</reference>
<dbReference type="InterPro" id="IPR001173">
    <property type="entry name" value="Glyco_trans_2-like"/>
</dbReference>
<dbReference type="EMBL" id="AWYA01000048">
    <property type="protein sequence ID" value="KIC05259.1"/>
    <property type="molecule type" value="Genomic_DNA"/>
</dbReference>
<dbReference type="Proteomes" id="UP000031011">
    <property type="component" value="Unassembled WGS sequence"/>
</dbReference>
<dbReference type="SUPFAM" id="SSF53448">
    <property type="entry name" value="Nucleotide-diphospho-sugar transferases"/>
    <property type="match status" value="1"/>
</dbReference>
<dbReference type="AlphaFoldDB" id="A0A837DWS9"/>
<dbReference type="GO" id="GO:0016740">
    <property type="term" value="F:transferase activity"/>
    <property type="evidence" value="ECO:0007669"/>
    <property type="project" value="UniProtKB-KW"/>
</dbReference>
<dbReference type="CDD" id="cd00761">
    <property type="entry name" value="Glyco_tranf_GTA_type"/>
    <property type="match status" value="1"/>
</dbReference>